<dbReference type="Proteomes" id="UP001497644">
    <property type="component" value="Unassembled WGS sequence"/>
</dbReference>
<proteinExistence type="predicted"/>
<protein>
    <recommendedName>
        <fullName evidence="3">CCHC-type domain-containing protein</fullName>
    </recommendedName>
</protein>
<evidence type="ECO:0000313" key="5">
    <source>
        <dbReference type="Proteomes" id="UP001497644"/>
    </source>
</evidence>
<keyword evidence="5" id="KW-1185">Reference proteome</keyword>
<comment type="caution">
    <text evidence="4">The sequence shown here is derived from an EMBL/GenBank/DDBJ whole genome shotgun (WGS) entry which is preliminary data.</text>
</comment>
<reference evidence="4" key="1">
    <citation type="submission" date="2024-04" db="EMBL/GenBank/DDBJ databases">
        <authorList>
            <consortium name="Molecular Ecology Group"/>
        </authorList>
    </citation>
    <scope>NUCLEOTIDE SEQUENCE</scope>
</reference>
<organism evidence="4 5">
    <name type="scientific">Lasius platythorax</name>
    <dbReference type="NCBI Taxonomy" id="488582"/>
    <lineage>
        <taxon>Eukaryota</taxon>
        <taxon>Metazoa</taxon>
        <taxon>Ecdysozoa</taxon>
        <taxon>Arthropoda</taxon>
        <taxon>Hexapoda</taxon>
        <taxon>Insecta</taxon>
        <taxon>Pterygota</taxon>
        <taxon>Neoptera</taxon>
        <taxon>Endopterygota</taxon>
        <taxon>Hymenoptera</taxon>
        <taxon>Apocrita</taxon>
        <taxon>Aculeata</taxon>
        <taxon>Formicoidea</taxon>
        <taxon>Formicidae</taxon>
        <taxon>Formicinae</taxon>
        <taxon>Lasius</taxon>
        <taxon>Lasius</taxon>
    </lineage>
</organism>
<dbReference type="AlphaFoldDB" id="A0AAV2N0F9"/>
<keyword evidence="1" id="KW-0862">Zinc</keyword>
<evidence type="ECO:0000256" key="1">
    <source>
        <dbReference type="PROSITE-ProRule" id="PRU00047"/>
    </source>
</evidence>
<keyword evidence="1" id="KW-0863">Zinc-finger</keyword>
<dbReference type="Gene3D" id="4.10.60.10">
    <property type="entry name" value="Zinc finger, CCHC-type"/>
    <property type="match status" value="1"/>
</dbReference>
<dbReference type="InterPro" id="IPR036875">
    <property type="entry name" value="Znf_CCHC_sf"/>
</dbReference>
<sequence length="327" mass="35952">MASPSFYCGGFYYQMVAYYQGLGSSRDYRMVMTEVRQKISLDQLGIANSVIKSVINKGLLIQIPGRDRNRKADDLASRMRALWDGNPLIKVTRPSKFAEVRVRGFDVSATTNDVALAVVEVSGCAKEDVRVGALRWSPFGSSSAWVRCPILAARKALEVGKVSMGWGEATVEPLRSRPIICYRCLGRDHSQQQCNSEIDRGNRCYRCGVSGHRAVQCSADKPNCPLCSDLGLATEHVLGEKGCAPHMGKLQDGQIARARGPRMLSRAPIELPCVSADDCGRGSSGNNSVVETETPRPKRVRTPASGRAARKNRRRMKSEEENMEVEV</sequence>
<keyword evidence="1" id="KW-0479">Metal-binding</keyword>
<evidence type="ECO:0000259" key="3">
    <source>
        <dbReference type="PROSITE" id="PS50158"/>
    </source>
</evidence>
<dbReference type="EMBL" id="CAXIPU020001106">
    <property type="protein sequence ID" value="CAL1672907.1"/>
    <property type="molecule type" value="Genomic_DNA"/>
</dbReference>
<feature type="domain" description="CCHC-type" evidence="3">
    <location>
        <begin position="203"/>
        <end position="217"/>
    </location>
</feature>
<evidence type="ECO:0000256" key="2">
    <source>
        <dbReference type="SAM" id="MobiDB-lite"/>
    </source>
</evidence>
<dbReference type="GO" id="GO:0008270">
    <property type="term" value="F:zinc ion binding"/>
    <property type="evidence" value="ECO:0007669"/>
    <property type="project" value="UniProtKB-KW"/>
</dbReference>
<dbReference type="SUPFAM" id="SSF57756">
    <property type="entry name" value="Retrovirus zinc finger-like domains"/>
    <property type="match status" value="1"/>
</dbReference>
<evidence type="ECO:0000313" key="4">
    <source>
        <dbReference type="EMBL" id="CAL1672907.1"/>
    </source>
</evidence>
<dbReference type="GO" id="GO:0003676">
    <property type="term" value="F:nucleic acid binding"/>
    <property type="evidence" value="ECO:0007669"/>
    <property type="project" value="InterPro"/>
</dbReference>
<name>A0AAV2N0F9_9HYME</name>
<feature type="region of interest" description="Disordered" evidence="2">
    <location>
        <begin position="279"/>
        <end position="327"/>
    </location>
</feature>
<dbReference type="PROSITE" id="PS50158">
    <property type="entry name" value="ZF_CCHC"/>
    <property type="match status" value="1"/>
</dbReference>
<gene>
    <name evidence="4" type="ORF">LPLAT_LOCUS12892</name>
</gene>
<dbReference type="InterPro" id="IPR001878">
    <property type="entry name" value="Znf_CCHC"/>
</dbReference>
<dbReference type="SMART" id="SM00343">
    <property type="entry name" value="ZnF_C2HC"/>
    <property type="match status" value="2"/>
</dbReference>
<accession>A0AAV2N0F9</accession>